<dbReference type="PRINTS" id="PR00101">
    <property type="entry name" value="ATCASE"/>
</dbReference>
<dbReference type="InterPro" id="IPR036901">
    <property type="entry name" value="Asp/Orn_carbamoylTrfase_sf"/>
</dbReference>
<dbReference type="EMBL" id="JACEEZ010005672">
    <property type="protein sequence ID" value="KAG0725351.1"/>
    <property type="molecule type" value="Genomic_DNA"/>
</dbReference>
<dbReference type="SUPFAM" id="SSF53671">
    <property type="entry name" value="Aspartate/ornithine carbamoyltransferase"/>
    <property type="match status" value="1"/>
</dbReference>
<comment type="similarity">
    <text evidence="2">Belongs to the aspartate/ornithine carbamoyltransferase superfamily.</text>
</comment>
<evidence type="ECO:0000256" key="3">
    <source>
        <dbReference type="SAM" id="MobiDB-lite"/>
    </source>
</evidence>
<dbReference type="Gene3D" id="3.40.50.1370">
    <property type="entry name" value="Aspartate/ornithine carbamoyltransferase"/>
    <property type="match status" value="2"/>
</dbReference>
<comment type="caution">
    <text evidence="5">The sequence shown here is derived from an EMBL/GenBank/DDBJ whole genome shotgun (WGS) entry which is preliminary data.</text>
</comment>
<dbReference type="GO" id="GO:0016597">
    <property type="term" value="F:amino acid binding"/>
    <property type="evidence" value="ECO:0007669"/>
    <property type="project" value="InterPro"/>
</dbReference>
<organism evidence="5 6">
    <name type="scientific">Chionoecetes opilio</name>
    <name type="common">Atlantic snow crab</name>
    <name type="synonym">Cancer opilio</name>
    <dbReference type="NCBI Taxonomy" id="41210"/>
    <lineage>
        <taxon>Eukaryota</taxon>
        <taxon>Metazoa</taxon>
        <taxon>Ecdysozoa</taxon>
        <taxon>Arthropoda</taxon>
        <taxon>Crustacea</taxon>
        <taxon>Multicrustacea</taxon>
        <taxon>Malacostraca</taxon>
        <taxon>Eumalacostraca</taxon>
        <taxon>Eucarida</taxon>
        <taxon>Decapoda</taxon>
        <taxon>Pleocyemata</taxon>
        <taxon>Brachyura</taxon>
        <taxon>Eubrachyura</taxon>
        <taxon>Majoidea</taxon>
        <taxon>Majidae</taxon>
        <taxon>Chionoecetes</taxon>
    </lineage>
</organism>
<feature type="compositionally biased region" description="Polar residues" evidence="3">
    <location>
        <begin position="109"/>
        <end position="118"/>
    </location>
</feature>
<dbReference type="InterPro" id="IPR006130">
    <property type="entry name" value="Asp/Orn_carbamoylTrfase"/>
</dbReference>
<dbReference type="PRINTS" id="PR00100">
    <property type="entry name" value="AOTCASE"/>
</dbReference>
<keyword evidence="1 2" id="KW-0808">Transferase</keyword>
<gene>
    <name evidence="5" type="primary">CAD_1</name>
    <name evidence="5" type="ORF">GWK47_038736</name>
</gene>
<dbReference type="InterPro" id="IPR006131">
    <property type="entry name" value="Asp_carbamoyltransf_Asp/Orn-bd"/>
</dbReference>
<dbReference type="Proteomes" id="UP000770661">
    <property type="component" value="Unassembled WGS sequence"/>
</dbReference>
<keyword evidence="6" id="KW-1185">Reference proteome</keyword>
<feature type="domain" description="Aspartate/ornithine carbamoyltransferase Asp/Orn-binding" evidence="4">
    <location>
        <begin position="17"/>
        <end position="80"/>
    </location>
</feature>
<accession>A0A8J4YKP0</accession>
<evidence type="ECO:0000313" key="6">
    <source>
        <dbReference type="Proteomes" id="UP000770661"/>
    </source>
</evidence>
<dbReference type="AlphaFoldDB" id="A0A8J4YKP0"/>
<feature type="region of interest" description="Disordered" evidence="3">
    <location>
        <begin position="91"/>
        <end position="133"/>
    </location>
</feature>
<evidence type="ECO:0000256" key="1">
    <source>
        <dbReference type="ARBA" id="ARBA00022679"/>
    </source>
</evidence>
<evidence type="ECO:0000313" key="5">
    <source>
        <dbReference type="EMBL" id="KAG0725351.1"/>
    </source>
</evidence>
<protein>
    <submittedName>
        <fullName evidence="5">CAD protein</fullName>
    </submittedName>
</protein>
<dbReference type="GO" id="GO:0006520">
    <property type="term" value="P:amino acid metabolic process"/>
    <property type="evidence" value="ECO:0007669"/>
    <property type="project" value="InterPro"/>
</dbReference>
<dbReference type="GO" id="GO:0016743">
    <property type="term" value="F:carboxyl- or carbamoyltransferase activity"/>
    <property type="evidence" value="ECO:0007669"/>
    <property type="project" value="InterPro"/>
</dbReference>
<reference evidence="5" key="1">
    <citation type="submission" date="2020-07" db="EMBL/GenBank/DDBJ databases">
        <title>The High-quality genome of the commercially important snow crab, Chionoecetes opilio.</title>
        <authorList>
            <person name="Jeong J.-H."/>
            <person name="Ryu S."/>
        </authorList>
    </citation>
    <scope>NUCLEOTIDE SEQUENCE</scope>
    <source>
        <strain evidence="5">MADBK_172401_WGS</strain>
        <tissue evidence="5">Digestive gland</tissue>
    </source>
</reference>
<name>A0A8J4YKP0_CHIOP</name>
<evidence type="ECO:0000256" key="2">
    <source>
        <dbReference type="RuleBase" id="RU003634"/>
    </source>
</evidence>
<dbReference type="OrthoDB" id="6349732at2759"/>
<proteinExistence type="inferred from homology"/>
<dbReference type="GO" id="GO:0044205">
    <property type="term" value="P:'de novo' UMP biosynthetic process"/>
    <property type="evidence" value="ECO:0007669"/>
    <property type="project" value="UniProtKB-UniPathway"/>
</dbReference>
<dbReference type="Pfam" id="PF00185">
    <property type="entry name" value="OTCace"/>
    <property type="match status" value="1"/>
</dbReference>
<evidence type="ECO:0000259" key="4">
    <source>
        <dbReference type="Pfam" id="PF00185"/>
    </source>
</evidence>
<sequence>MGFDEEVGGCVGWLGSENVEACGYFIVTPHLMTRAKRRMIVLHPLPRIQEISPEFDTDPRAAYFRQAEGGMYVRMALLAMGRKETKIDQMKRKACETEAGQPDDETSKVQHGSTTSTLRYALKSTPRPRHTMV</sequence>
<dbReference type="UniPathway" id="UPA00070">
    <property type="reaction ID" value="UER00116"/>
</dbReference>